<protein>
    <submittedName>
        <fullName evidence="2">Uncharacterized protein</fullName>
    </submittedName>
</protein>
<evidence type="ECO:0000313" key="2">
    <source>
        <dbReference type="EMBL" id="KPI91997.1"/>
    </source>
</evidence>
<reference evidence="2 3" key="1">
    <citation type="journal article" date="2015" name="Nat. Commun.">
        <title>Outbred genome sequencing and CRISPR/Cas9 gene editing in butterflies.</title>
        <authorList>
            <person name="Li X."/>
            <person name="Fan D."/>
            <person name="Zhang W."/>
            <person name="Liu G."/>
            <person name="Zhang L."/>
            <person name="Zhao L."/>
            <person name="Fang X."/>
            <person name="Chen L."/>
            <person name="Dong Y."/>
            <person name="Chen Y."/>
            <person name="Ding Y."/>
            <person name="Zhao R."/>
            <person name="Feng M."/>
            <person name="Zhu Y."/>
            <person name="Feng Y."/>
            <person name="Jiang X."/>
            <person name="Zhu D."/>
            <person name="Xiang H."/>
            <person name="Feng X."/>
            <person name="Li S."/>
            <person name="Wang J."/>
            <person name="Zhang G."/>
            <person name="Kronforst M.R."/>
            <person name="Wang W."/>
        </authorList>
    </citation>
    <scope>NUCLEOTIDE SEQUENCE [LARGE SCALE GENOMIC DNA]</scope>
    <source>
        <strain evidence="2">Ya'a_city_454_Px</strain>
        <tissue evidence="2">Whole body</tissue>
    </source>
</reference>
<proteinExistence type="predicted"/>
<organism evidence="2 3">
    <name type="scientific">Papilio xuthus</name>
    <name type="common">Asian swallowtail butterfly</name>
    <dbReference type="NCBI Taxonomy" id="66420"/>
    <lineage>
        <taxon>Eukaryota</taxon>
        <taxon>Metazoa</taxon>
        <taxon>Ecdysozoa</taxon>
        <taxon>Arthropoda</taxon>
        <taxon>Hexapoda</taxon>
        <taxon>Insecta</taxon>
        <taxon>Pterygota</taxon>
        <taxon>Neoptera</taxon>
        <taxon>Endopterygota</taxon>
        <taxon>Lepidoptera</taxon>
        <taxon>Glossata</taxon>
        <taxon>Ditrysia</taxon>
        <taxon>Papilionoidea</taxon>
        <taxon>Papilionidae</taxon>
        <taxon>Papilioninae</taxon>
        <taxon>Papilio</taxon>
    </lineage>
</organism>
<feature type="compositionally biased region" description="Basic and acidic residues" evidence="1">
    <location>
        <begin position="15"/>
        <end position="27"/>
    </location>
</feature>
<feature type="region of interest" description="Disordered" evidence="1">
    <location>
        <begin position="15"/>
        <end position="51"/>
    </location>
</feature>
<dbReference type="EMBL" id="KQ459605">
    <property type="protein sequence ID" value="KPI91997.1"/>
    <property type="molecule type" value="Genomic_DNA"/>
</dbReference>
<sequence>MFKCDSVAPGSELKRRYITNEHSEQQKATHKVVCGSAPHPPDTAPPRDPRDDVHKTLLIERNKDISKTIIVACTSWRRAVGEALARRRLGRVDGEAGWCRVVQESINTL</sequence>
<name>A0A194PFD7_PAPXU</name>
<accession>A0A194PFD7</accession>
<dbReference type="Proteomes" id="UP000053268">
    <property type="component" value="Unassembled WGS sequence"/>
</dbReference>
<keyword evidence="3" id="KW-1185">Reference proteome</keyword>
<gene>
    <name evidence="2" type="ORF">RR46_08423</name>
</gene>
<evidence type="ECO:0000313" key="3">
    <source>
        <dbReference type="Proteomes" id="UP000053268"/>
    </source>
</evidence>
<dbReference type="AlphaFoldDB" id="A0A194PFD7"/>
<evidence type="ECO:0000256" key="1">
    <source>
        <dbReference type="SAM" id="MobiDB-lite"/>
    </source>
</evidence>